<dbReference type="RefSeq" id="WP_386373333.1">
    <property type="nucleotide sequence ID" value="NZ_JBHUMP010000005.1"/>
</dbReference>
<feature type="transmembrane region" description="Helical" evidence="7">
    <location>
        <begin position="70"/>
        <end position="90"/>
    </location>
</feature>
<evidence type="ECO:0000313" key="8">
    <source>
        <dbReference type="EMBL" id="MFD2739578.1"/>
    </source>
</evidence>
<sequence>MSGADPLLFSAFAEHWLLTAFIAFARLGSATLLLPGFGEQAIPPRVKIAFGLVLTLALMPILPIPEPPAALPLFVLLIGLEVMIGIFIGLGARLLLAALHILGAQIGFAAGLSNAFMPNQSNAESGSAIAALLMAGAVALLFATNLHHVILSGLLRSYVILPPGRIIPGDMADQVARLGAGAFYIAATMAAPFFLLSLLVNLGLGVANRVMPAMQVFFVAAPGLIVLGLGVLALTIPALLDLQIEAIADWYRTFVR</sequence>
<comment type="similarity">
    <text evidence="2">Belongs to the FliR/MopE/SpaR family.</text>
</comment>
<feature type="transmembrane region" description="Helical" evidence="7">
    <location>
        <begin position="15"/>
        <end position="34"/>
    </location>
</feature>
<feature type="transmembrane region" description="Helical" evidence="7">
    <location>
        <begin position="216"/>
        <end position="240"/>
    </location>
</feature>
<dbReference type="PANTHER" id="PTHR30065:SF8">
    <property type="entry name" value="FLAGELLAR BIOSYNTHETIC PROTEIN FLIR"/>
    <property type="match status" value="1"/>
</dbReference>
<dbReference type="Pfam" id="PF01311">
    <property type="entry name" value="Bac_export_1"/>
    <property type="match status" value="1"/>
</dbReference>
<dbReference type="Proteomes" id="UP001597474">
    <property type="component" value="Unassembled WGS sequence"/>
</dbReference>
<proteinExistence type="inferred from homology"/>
<evidence type="ECO:0000256" key="6">
    <source>
        <dbReference type="ARBA" id="ARBA00023136"/>
    </source>
</evidence>
<keyword evidence="6 7" id="KW-0472">Membrane</keyword>
<dbReference type="PANTHER" id="PTHR30065">
    <property type="entry name" value="FLAGELLAR BIOSYNTHETIC PROTEIN FLIR"/>
    <property type="match status" value="1"/>
</dbReference>
<feature type="transmembrane region" description="Helical" evidence="7">
    <location>
        <begin position="97"/>
        <end position="117"/>
    </location>
</feature>
<keyword evidence="8" id="KW-0966">Cell projection</keyword>
<feature type="transmembrane region" description="Helical" evidence="7">
    <location>
        <begin position="46"/>
        <end position="64"/>
    </location>
</feature>
<keyword evidence="4 7" id="KW-0812">Transmembrane</keyword>
<keyword evidence="5 7" id="KW-1133">Transmembrane helix</keyword>
<evidence type="ECO:0000256" key="2">
    <source>
        <dbReference type="ARBA" id="ARBA00009772"/>
    </source>
</evidence>
<comment type="subcellular location">
    <subcellularLocation>
        <location evidence="1">Cell membrane</location>
        <topology evidence="1">Multi-pass membrane protein</topology>
    </subcellularLocation>
</comment>
<keyword evidence="8" id="KW-0969">Cilium</keyword>
<comment type="caution">
    <text evidence="8">The sequence shown here is derived from an EMBL/GenBank/DDBJ whole genome shotgun (WGS) entry which is preliminary data.</text>
</comment>
<evidence type="ECO:0000256" key="4">
    <source>
        <dbReference type="ARBA" id="ARBA00022692"/>
    </source>
</evidence>
<keyword evidence="9" id="KW-1185">Reference proteome</keyword>
<dbReference type="InterPro" id="IPR002010">
    <property type="entry name" value="T3SS_IM_R"/>
</dbReference>
<protein>
    <submittedName>
        <fullName evidence="8">Flagellar biosynthetic protein FliR</fullName>
    </submittedName>
</protein>
<evidence type="ECO:0000256" key="1">
    <source>
        <dbReference type="ARBA" id="ARBA00004651"/>
    </source>
</evidence>
<evidence type="ECO:0000256" key="3">
    <source>
        <dbReference type="ARBA" id="ARBA00022475"/>
    </source>
</evidence>
<gene>
    <name evidence="8" type="ORF">ACFSUD_08365</name>
</gene>
<feature type="transmembrane region" description="Helical" evidence="7">
    <location>
        <begin position="129"/>
        <end position="155"/>
    </location>
</feature>
<keyword evidence="8" id="KW-0282">Flagellum</keyword>
<evidence type="ECO:0000313" key="9">
    <source>
        <dbReference type="Proteomes" id="UP001597474"/>
    </source>
</evidence>
<feature type="transmembrane region" description="Helical" evidence="7">
    <location>
        <begin position="175"/>
        <end position="196"/>
    </location>
</feature>
<reference evidence="9" key="1">
    <citation type="journal article" date="2019" name="Int. J. Syst. Evol. Microbiol.">
        <title>The Global Catalogue of Microorganisms (GCM) 10K type strain sequencing project: providing services to taxonomists for standard genome sequencing and annotation.</title>
        <authorList>
            <consortium name="The Broad Institute Genomics Platform"/>
            <consortium name="The Broad Institute Genome Sequencing Center for Infectious Disease"/>
            <person name="Wu L."/>
            <person name="Ma J."/>
        </authorList>
    </citation>
    <scope>NUCLEOTIDE SEQUENCE [LARGE SCALE GENOMIC DNA]</scope>
    <source>
        <strain evidence="9">TISTR 2562</strain>
    </source>
</reference>
<organism evidence="8 9">
    <name type="scientific">Sulfitobacter aestuarii</name>
    <dbReference type="NCBI Taxonomy" id="2161676"/>
    <lineage>
        <taxon>Bacteria</taxon>
        <taxon>Pseudomonadati</taxon>
        <taxon>Pseudomonadota</taxon>
        <taxon>Alphaproteobacteria</taxon>
        <taxon>Rhodobacterales</taxon>
        <taxon>Roseobacteraceae</taxon>
        <taxon>Sulfitobacter</taxon>
    </lineage>
</organism>
<evidence type="ECO:0000256" key="7">
    <source>
        <dbReference type="SAM" id="Phobius"/>
    </source>
</evidence>
<keyword evidence="3" id="KW-1003">Cell membrane</keyword>
<evidence type="ECO:0000256" key="5">
    <source>
        <dbReference type="ARBA" id="ARBA00022989"/>
    </source>
</evidence>
<accession>A0ABW5U112</accession>
<dbReference type="EMBL" id="JBHUMP010000005">
    <property type="protein sequence ID" value="MFD2739578.1"/>
    <property type="molecule type" value="Genomic_DNA"/>
</dbReference>
<name>A0ABW5U112_9RHOB</name>
<dbReference type="PRINTS" id="PR00953">
    <property type="entry name" value="TYPE3IMRPROT"/>
</dbReference>